<comment type="caution">
    <text evidence="1">The sequence shown here is derived from an EMBL/GenBank/DDBJ whole genome shotgun (WGS) entry which is preliminary data.</text>
</comment>
<organism evidence="1 2">
    <name type="scientific">Acer yangbiense</name>
    <dbReference type="NCBI Taxonomy" id="1000413"/>
    <lineage>
        <taxon>Eukaryota</taxon>
        <taxon>Viridiplantae</taxon>
        <taxon>Streptophyta</taxon>
        <taxon>Embryophyta</taxon>
        <taxon>Tracheophyta</taxon>
        <taxon>Spermatophyta</taxon>
        <taxon>Magnoliopsida</taxon>
        <taxon>eudicotyledons</taxon>
        <taxon>Gunneridae</taxon>
        <taxon>Pentapetalae</taxon>
        <taxon>rosids</taxon>
        <taxon>malvids</taxon>
        <taxon>Sapindales</taxon>
        <taxon>Sapindaceae</taxon>
        <taxon>Hippocastanoideae</taxon>
        <taxon>Acereae</taxon>
        <taxon>Acer</taxon>
    </lineage>
</organism>
<gene>
    <name evidence="1" type="ORF">EZV62_024838</name>
</gene>
<proteinExistence type="predicted"/>
<sequence length="115" mass="13300">MLHMDIWGDRRVRHRYVKLTGDEEAAARPKSRRCWVKKRNGGLRGLRLSRSRKLTLKATLPGVMVLRASKIVRIMYGDILERIMNMDGLCPNIIFTTQWGLPVLAHPSFKSKRNS</sequence>
<evidence type="ECO:0000313" key="2">
    <source>
        <dbReference type="Proteomes" id="UP000323000"/>
    </source>
</evidence>
<dbReference type="AlphaFoldDB" id="A0A5C7GW61"/>
<keyword evidence="2" id="KW-1185">Reference proteome</keyword>
<dbReference type="Proteomes" id="UP000323000">
    <property type="component" value="Chromosome 12"/>
</dbReference>
<dbReference type="PANTHER" id="PTHR35123:SF3">
    <property type="entry name" value="TRANSMEMBRANE PROTEIN"/>
    <property type="match status" value="1"/>
</dbReference>
<name>A0A5C7GW61_9ROSI</name>
<evidence type="ECO:0000313" key="1">
    <source>
        <dbReference type="EMBL" id="TXG48963.1"/>
    </source>
</evidence>
<dbReference type="OrthoDB" id="586794at2759"/>
<reference evidence="2" key="1">
    <citation type="journal article" date="2019" name="Gigascience">
        <title>De novo genome assembly of the endangered Acer yangbiense, a plant species with extremely small populations endemic to Yunnan Province, China.</title>
        <authorList>
            <person name="Yang J."/>
            <person name="Wariss H.M."/>
            <person name="Tao L."/>
            <person name="Zhang R."/>
            <person name="Yun Q."/>
            <person name="Hollingsworth P."/>
            <person name="Dao Z."/>
            <person name="Luo G."/>
            <person name="Guo H."/>
            <person name="Ma Y."/>
            <person name="Sun W."/>
        </authorList>
    </citation>
    <scope>NUCLEOTIDE SEQUENCE [LARGE SCALE GENOMIC DNA]</scope>
    <source>
        <strain evidence="2">cv. Malutang</strain>
    </source>
</reference>
<dbReference type="PANTHER" id="PTHR35123">
    <property type="entry name" value="OS07G0633900 PROTEIN-RELATED"/>
    <property type="match status" value="1"/>
</dbReference>
<accession>A0A5C7GW61</accession>
<protein>
    <submittedName>
        <fullName evidence="1">Uncharacterized protein</fullName>
    </submittedName>
</protein>
<dbReference type="EMBL" id="VAHF01000012">
    <property type="protein sequence ID" value="TXG48963.1"/>
    <property type="molecule type" value="Genomic_DNA"/>
</dbReference>